<accession>X1BVD3</accession>
<comment type="caution">
    <text evidence="1">The sequence shown here is derived from an EMBL/GenBank/DDBJ whole genome shotgun (WGS) entry which is preliminary data.</text>
</comment>
<evidence type="ECO:0000313" key="1">
    <source>
        <dbReference type="EMBL" id="GAG76121.1"/>
    </source>
</evidence>
<sequence length="30" mass="3366">MIDLIRTMKLALDREISGILESVSSFSLNI</sequence>
<dbReference type="AlphaFoldDB" id="X1BVD3"/>
<reference evidence="1" key="1">
    <citation type="journal article" date="2014" name="Front. Microbiol.">
        <title>High frequency of phylogenetically diverse reductive dehalogenase-homologous genes in deep subseafloor sedimentary metagenomes.</title>
        <authorList>
            <person name="Kawai M."/>
            <person name="Futagami T."/>
            <person name="Toyoda A."/>
            <person name="Takaki Y."/>
            <person name="Nishi S."/>
            <person name="Hori S."/>
            <person name="Arai W."/>
            <person name="Tsubouchi T."/>
            <person name="Morono Y."/>
            <person name="Uchiyama I."/>
            <person name="Ito T."/>
            <person name="Fujiyama A."/>
            <person name="Inagaki F."/>
            <person name="Takami H."/>
        </authorList>
    </citation>
    <scope>NUCLEOTIDE SEQUENCE</scope>
    <source>
        <strain evidence="1">Expedition CK06-06</strain>
    </source>
</reference>
<organism evidence="1">
    <name type="scientific">marine sediment metagenome</name>
    <dbReference type="NCBI Taxonomy" id="412755"/>
    <lineage>
        <taxon>unclassified sequences</taxon>
        <taxon>metagenomes</taxon>
        <taxon>ecological metagenomes</taxon>
    </lineage>
</organism>
<name>X1BVD3_9ZZZZ</name>
<dbReference type="EMBL" id="BART01017279">
    <property type="protein sequence ID" value="GAG76121.1"/>
    <property type="molecule type" value="Genomic_DNA"/>
</dbReference>
<proteinExistence type="predicted"/>
<protein>
    <submittedName>
        <fullName evidence="1">Uncharacterized protein</fullName>
    </submittedName>
</protein>
<feature type="non-terminal residue" evidence="1">
    <location>
        <position position="30"/>
    </location>
</feature>
<gene>
    <name evidence="1" type="ORF">S01H4_32941</name>
</gene>